<dbReference type="SUPFAM" id="SSF53383">
    <property type="entry name" value="PLP-dependent transferases"/>
    <property type="match status" value="1"/>
</dbReference>
<dbReference type="SUPFAM" id="SSF55904">
    <property type="entry name" value="Ornithine decarboxylase C-terminal domain"/>
    <property type="match status" value="1"/>
</dbReference>
<dbReference type="Gene3D" id="3.40.640.10">
    <property type="entry name" value="Type I PLP-dependent aspartate aminotransferase-like (Major domain)"/>
    <property type="match status" value="1"/>
</dbReference>
<reference evidence="8 9" key="1">
    <citation type="submission" date="2019-08" db="EMBL/GenBank/DDBJ databases">
        <title>In-depth cultivation of the pig gut microbiome towards novel bacterial diversity and tailored functional studies.</title>
        <authorList>
            <person name="Wylensek D."/>
            <person name="Hitch T.C.A."/>
            <person name="Clavel T."/>
        </authorList>
    </citation>
    <scope>NUCLEOTIDE SEQUENCE [LARGE SCALE GENOMIC DNA]</scope>
    <source>
        <strain evidence="8 9">WCA-389-WT-5B</strain>
    </source>
</reference>
<sequence length="481" mass="51646">MNAKRPLLTAVENYRLQHVYPLHTPGHKGGRGADPALRHLVGDVALASDVSLMAELDDIHHPEGCIRETEELAARLYGADRCFLGVNGTTGVIHGMLLGALKPGDKILIPRNSHRSVLGALVLGGFHPVYVQPAYDPQWRLTLQVTPEQVAEALEKDPSIRSVFLTTPNYFGLAAETRKIADIAHAHGALLLVDEAHGPHLGFTDQLPPGAMESGADAAAQSTHKIVGAMTQCSLLQVRYDRISPEAMEGAMSLVTTTSPNYLLMGALDAAQAQLAEQGKAMGEASVRAAGVLRQMLHQVPGLPVLEQELVGKGGVAALDPGKITLQVSALGVTGPEAADALRQAGIAVELVDEEHVLLLVTYADEGPELEKMGRTLCQVLEAIRKPERDLKPVPPVAALPEMVKLPREAFFAGHRPVEFEKAAGLISGETISFYPPGIPLVMPGERITGELIRYCREMQERKLLVSGPRDSSLQQIEVLI</sequence>
<dbReference type="Proteomes" id="UP000441455">
    <property type="component" value="Unassembled WGS sequence"/>
</dbReference>
<dbReference type="Gene3D" id="3.90.100.10">
    <property type="entry name" value="Orn/Lys/Arg decarboxylase, C-terminal domain"/>
    <property type="match status" value="1"/>
</dbReference>
<evidence type="ECO:0000256" key="4">
    <source>
        <dbReference type="ARBA" id="ARBA00022898"/>
    </source>
</evidence>
<comment type="caution">
    <text evidence="8">The sequence shown here is derived from an EMBL/GenBank/DDBJ whole genome shotgun (WGS) entry which is preliminary data.</text>
</comment>
<evidence type="ECO:0000256" key="1">
    <source>
        <dbReference type="ARBA" id="ARBA00001933"/>
    </source>
</evidence>
<keyword evidence="8" id="KW-0032">Aminotransferase</keyword>
<dbReference type="GO" id="GO:0016831">
    <property type="term" value="F:carboxy-lyase activity"/>
    <property type="evidence" value="ECO:0007669"/>
    <property type="project" value="UniProtKB-KW"/>
</dbReference>
<dbReference type="GO" id="GO:0008483">
    <property type="term" value="F:transaminase activity"/>
    <property type="evidence" value="ECO:0007669"/>
    <property type="project" value="UniProtKB-KW"/>
</dbReference>
<protein>
    <submittedName>
        <fullName evidence="8">Aminotransferase class I/II-fold pyridoxal phosphate-dependent enzyme</fullName>
    </submittedName>
</protein>
<name>A0A6N7VJU6_ACIFE</name>
<evidence type="ECO:0000256" key="5">
    <source>
        <dbReference type="ARBA" id="ARBA00023239"/>
    </source>
</evidence>
<dbReference type="PANTHER" id="PTHR43277">
    <property type="entry name" value="ARGININE DECARBOXYLASE"/>
    <property type="match status" value="1"/>
</dbReference>
<comment type="similarity">
    <text evidence="2">Belongs to the Orn/Lys/Arg decarboxylase class-I family.</text>
</comment>
<dbReference type="EMBL" id="VULN01000005">
    <property type="protein sequence ID" value="MSS81964.1"/>
    <property type="molecule type" value="Genomic_DNA"/>
</dbReference>
<dbReference type="Pfam" id="PF03711">
    <property type="entry name" value="OKR_DC_1_C"/>
    <property type="match status" value="1"/>
</dbReference>
<dbReference type="InterPro" id="IPR052357">
    <property type="entry name" value="Orn_Lys_Arg_decarboxylase-I"/>
</dbReference>
<proteinExistence type="inferred from homology"/>
<dbReference type="InterPro" id="IPR015424">
    <property type="entry name" value="PyrdxlP-dep_Trfase"/>
</dbReference>
<dbReference type="Pfam" id="PF01276">
    <property type="entry name" value="OKR_DC_1"/>
    <property type="match status" value="1"/>
</dbReference>
<evidence type="ECO:0000256" key="3">
    <source>
        <dbReference type="ARBA" id="ARBA00022793"/>
    </source>
</evidence>
<feature type="domain" description="Orn/Lys/Arg decarboxylases family 1 pyridoxal-P attachment site" evidence="6">
    <location>
        <begin position="6"/>
        <end position="365"/>
    </location>
</feature>
<comment type="cofactor">
    <cofactor evidence="1">
        <name>pyridoxal 5'-phosphate</name>
        <dbReference type="ChEBI" id="CHEBI:597326"/>
    </cofactor>
</comment>
<dbReference type="PANTHER" id="PTHR43277:SF4">
    <property type="entry name" value="ARGININE DECARBOXYLASE"/>
    <property type="match status" value="1"/>
</dbReference>
<evidence type="ECO:0000313" key="9">
    <source>
        <dbReference type="Proteomes" id="UP000441455"/>
    </source>
</evidence>
<keyword evidence="4" id="KW-0663">Pyridoxal phosphate</keyword>
<keyword evidence="5" id="KW-0456">Lyase</keyword>
<dbReference type="InterPro" id="IPR015421">
    <property type="entry name" value="PyrdxlP-dep_Trfase_major"/>
</dbReference>
<dbReference type="InterPro" id="IPR000310">
    <property type="entry name" value="Orn/Lys/Arg_deCO2ase_major_dom"/>
</dbReference>
<dbReference type="InterPro" id="IPR008286">
    <property type="entry name" value="Prn/Lys/Arg_de-COase_C"/>
</dbReference>
<accession>A0A6N7VJU6</accession>
<evidence type="ECO:0000259" key="6">
    <source>
        <dbReference type="Pfam" id="PF01276"/>
    </source>
</evidence>
<gene>
    <name evidence="8" type="ORF">FX155_05060</name>
</gene>
<dbReference type="InterPro" id="IPR036633">
    <property type="entry name" value="Prn/Lys/Arg_de-COase_C_sf"/>
</dbReference>
<dbReference type="AlphaFoldDB" id="A0A6N7VJU6"/>
<feature type="domain" description="Orn/Lys/Arg decarboxylase C-terminal" evidence="7">
    <location>
        <begin position="398"/>
        <end position="461"/>
    </location>
</feature>
<dbReference type="RefSeq" id="WP_154487940.1">
    <property type="nucleotide sequence ID" value="NZ_VULN01000005.1"/>
</dbReference>
<keyword evidence="3" id="KW-0210">Decarboxylase</keyword>
<dbReference type="OrthoDB" id="9815233at2"/>
<evidence type="ECO:0000259" key="7">
    <source>
        <dbReference type="Pfam" id="PF03711"/>
    </source>
</evidence>
<organism evidence="8 9">
    <name type="scientific">Acidaminococcus fermentans</name>
    <dbReference type="NCBI Taxonomy" id="905"/>
    <lineage>
        <taxon>Bacteria</taxon>
        <taxon>Bacillati</taxon>
        <taxon>Bacillota</taxon>
        <taxon>Negativicutes</taxon>
        <taxon>Acidaminococcales</taxon>
        <taxon>Acidaminococcaceae</taxon>
        <taxon>Acidaminococcus</taxon>
    </lineage>
</organism>
<evidence type="ECO:0000313" key="8">
    <source>
        <dbReference type="EMBL" id="MSS81964.1"/>
    </source>
</evidence>
<keyword evidence="8" id="KW-0808">Transferase</keyword>
<evidence type="ECO:0000256" key="2">
    <source>
        <dbReference type="ARBA" id="ARBA00010671"/>
    </source>
</evidence>